<dbReference type="AlphaFoldDB" id="A0A511XMR4"/>
<evidence type="ECO:0000256" key="1">
    <source>
        <dbReference type="ARBA" id="ARBA00022842"/>
    </source>
</evidence>
<name>A0A511XMR4_9PROT</name>
<comment type="caution">
    <text evidence="3">The sequence shown here is derived from an EMBL/GenBank/DDBJ whole genome shotgun (WGS) entry which is preliminary data.</text>
</comment>
<dbReference type="RefSeq" id="WP_173572112.1">
    <property type="nucleotide sequence ID" value="NZ_BJYG01000036.1"/>
</dbReference>
<organism evidence="3 4">
    <name type="scientific">Acetobacter oeni</name>
    <dbReference type="NCBI Taxonomy" id="304077"/>
    <lineage>
        <taxon>Bacteria</taxon>
        <taxon>Pseudomonadati</taxon>
        <taxon>Pseudomonadota</taxon>
        <taxon>Alphaproteobacteria</taxon>
        <taxon>Acetobacterales</taxon>
        <taxon>Acetobacteraceae</taxon>
        <taxon>Acetobacter</taxon>
    </lineage>
</organism>
<dbReference type="Pfam" id="PF12804">
    <property type="entry name" value="NTP_transf_3"/>
    <property type="match status" value="1"/>
</dbReference>
<evidence type="ECO:0000313" key="3">
    <source>
        <dbReference type="EMBL" id="GEN64232.1"/>
    </source>
</evidence>
<gene>
    <name evidence="3" type="ORF">AOE01nite_24560</name>
</gene>
<dbReference type="Gene3D" id="3.90.550.10">
    <property type="entry name" value="Spore Coat Polysaccharide Biosynthesis Protein SpsA, Chain A"/>
    <property type="match status" value="1"/>
</dbReference>
<dbReference type="PANTHER" id="PTHR43777:SF1">
    <property type="entry name" value="MOLYBDENUM COFACTOR CYTIDYLYLTRANSFERASE"/>
    <property type="match status" value="1"/>
</dbReference>
<dbReference type="InterPro" id="IPR029044">
    <property type="entry name" value="Nucleotide-diphossugar_trans"/>
</dbReference>
<dbReference type="InterPro" id="IPR025877">
    <property type="entry name" value="MobA-like_NTP_Trfase"/>
</dbReference>
<keyword evidence="4" id="KW-1185">Reference proteome</keyword>
<protein>
    <recommendedName>
        <fullName evidence="2">MobA-like NTP transferase domain-containing protein</fullName>
    </recommendedName>
</protein>
<proteinExistence type="predicted"/>
<reference evidence="3 4" key="1">
    <citation type="submission" date="2019-07" db="EMBL/GenBank/DDBJ databases">
        <title>Whole genome shotgun sequence of Acetobacter oeni NBRC 105207.</title>
        <authorList>
            <person name="Hosoyama A."/>
            <person name="Uohara A."/>
            <person name="Ohji S."/>
            <person name="Ichikawa N."/>
        </authorList>
    </citation>
    <scope>NUCLEOTIDE SEQUENCE [LARGE SCALE GENOMIC DNA]</scope>
    <source>
        <strain evidence="3 4">NBRC 105207</strain>
    </source>
</reference>
<dbReference type="SUPFAM" id="SSF53448">
    <property type="entry name" value="Nucleotide-diphospho-sugar transferases"/>
    <property type="match status" value="1"/>
</dbReference>
<keyword evidence="1" id="KW-0460">Magnesium</keyword>
<sequence>MAVILAAGRSLRTGDRHKLLARDAAGRSMIGRTIMQVASSDVERICIVVPDAKGLVALAASRAIAGRADGVRFAIREAADAGDGISASLRAGIAYARDMGAGGAVICLGDMPLVAGPVIDALIGCHKATGADVVVPECDGRSGNPVLWDARWFEALMALNGDEGARKLLRSPDIRRASVRADASIFVDFDTPEALDVFSGL</sequence>
<feature type="domain" description="MobA-like NTP transferase" evidence="2">
    <location>
        <begin position="2"/>
        <end position="171"/>
    </location>
</feature>
<dbReference type="PANTHER" id="PTHR43777">
    <property type="entry name" value="MOLYBDENUM COFACTOR CYTIDYLYLTRANSFERASE"/>
    <property type="match status" value="1"/>
</dbReference>
<accession>A0A511XMR4</accession>
<evidence type="ECO:0000313" key="4">
    <source>
        <dbReference type="Proteomes" id="UP000321746"/>
    </source>
</evidence>
<dbReference type="Proteomes" id="UP000321746">
    <property type="component" value="Unassembled WGS sequence"/>
</dbReference>
<dbReference type="CDD" id="cd04182">
    <property type="entry name" value="GT_2_like_f"/>
    <property type="match status" value="1"/>
</dbReference>
<dbReference type="GO" id="GO:0016779">
    <property type="term" value="F:nucleotidyltransferase activity"/>
    <property type="evidence" value="ECO:0007669"/>
    <property type="project" value="UniProtKB-ARBA"/>
</dbReference>
<evidence type="ECO:0000259" key="2">
    <source>
        <dbReference type="Pfam" id="PF12804"/>
    </source>
</evidence>
<dbReference type="EMBL" id="BJYG01000036">
    <property type="protein sequence ID" value="GEN64232.1"/>
    <property type="molecule type" value="Genomic_DNA"/>
</dbReference>